<evidence type="ECO:0000313" key="7">
    <source>
        <dbReference type="EMBL" id="CAG8630848.1"/>
    </source>
</evidence>
<dbReference type="InterPro" id="IPR029063">
    <property type="entry name" value="SAM-dependent_MTases_sf"/>
</dbReference>
<dbReference type="CDD" id="cd02440">
    <property type="entry name" value="AdoMet_MTases"/>
    <property type="match status" value="1"/>
</dbReference>
<reference evidence="7" key="1">
    <citation type="submission" date="2021-06" db="EMBL/GenBank/DDBJ databases">
        <authorList>
            <person name="Kallberg Y."/>
            <person name="Tangrot J."/>
            <person name="Rosling A."/>
        </authorList>
    </citation>
    <scope>NUCLEOTIDE SEQUENCE</scope>
    <source>
        <strain evidence="7">BR232B</strain>
    </source>
</reference>
<dbReference type="Gene3D" id="2.40.50.1070">
    <property type="match status" value="1"/>
</dbReference>
<evidence type="ECO:0000256" key="4">
    <source>
        <dbReference type="PROSITE-ProRule" id="PRU00176"/>
    </source>
</evidence>
<feature type="domain" description="RRM" evidence="6">
    <location>
        <begin position="38"/>
        <end position="111"/>
    </location>
</feature>
<dbReference type="InterPro" id="IPR000504">
    <property type="entry name" value="RRM_dom"/>
</dbReference>
<dbReference type="Gene3D" id="3.30.70.330">
    <property type="match status" value="1"/>
</dbReference>
<dbReference type="PROSITE" id="PS50102">
    <property type="entry name" value="RRM"/>
    <property type="match status" value="1"/>
</dbReference>
<name>A0A9N9D8I6_9GLOM</name>
<dbReference type="Pfam" id="PF05958">
    <property type="entry name" value="tRNA_U5-meth_tr"/>
    <property type="match status" value="1"/>
</dbReference>
<keyword evidence="1 5" id="KW-0489">Methyltransferase</keyword>
<keyword evidence="8" id="KW-1185">Reference proteome</keyword>
<dbReference type="PANTHER" id="PTHR45904:SF2">
    <property type="entry name" value="TRNA (URACIL-5-)-METHYLTRANSFERASE HOMOLOG A"/>
    <property type="match status" value="1"/>
</dbReference>
<feature type="active site" description="Nucleophile" evidence="5">
    <location>
        <position position="511"/>
    </location>
</feature>
<dbReference type="SUPFAM" id="SSF53335">
    <property type="entry name" value="S-adenosyl-L-methionine-dependent methyltransferases"/>
    <property type="match status" value="1"/>
</dbReference>
<dbReference type="InterPro" id="IPR010280">
    <property type="entry name" value="U5_MeTrfase_fam"/>
</dbReference>
<dbReference type="GO" id="GO:0003723">
    <property type="term" value="F:RNA binding"/>
    <property type="evidence" value="ECO:0007669"/>
    <property type="project" value="UniProtKB-UniRule"/>
</dbReference>
<dbReference type="Proteomes" id="UP000789739">
    <property type="component" value="Unassembled WGS sequence"/>
</dbReference>
<comment type="caution">
    <text evidence="5">Lacks conserved residue(s) required for the propagation of feature annotation.</text>
</comment>
<protein>
    <submittedName>
        <fullName evidence="7">7865_t:CDS:1</fullName>
    </submittedName>
</protein>
<keyword evidence="3 5" id="KW-0949">S-adenosyl-L-methionine</keyword>
<dbReference type="PROSITE" id="PS51687">
    <property type="entry name" value="SAM_MT_RNA_M5U"/>
    <property type="match status" value="1"/>
</dbReference>
<sequence length="565" mass="64249">MSIHSRDEEEYIGNVAKKQKTISSKDSDDLQSSSTVQMRLRVDNLPPYTTAKTLKKFLNILEILDPKISKDPKKNYAFATFKNNEDMLAAKEKVDQVLYKKNCLRATIEKFDMKDQQAFYERRAAQRQVELEEDTRLPHEKLADQVTPLYKLPYSEQLIKKQKAITQTLHKFRNNMRKLSNVTPEILSVFEARQDKLPCEVLDIIASPVTEGYRTKCEFTIGINIAGEKVVGFLLGRFKKGYTIVEEPTHCLHVSETAKKIAKATQDFVRESSYDVYDRATKEGYWRLVTVRTQKSGEVMVILQFHPQSLSTEEIDRLKSDIREHFSKASRSCGFSITSLLVQISSEVADGLSPKASLELLHGSDHIHEELLDCRFRISPRAFFQVNTACTELLYTKCREWAQLDNSKTLLLDLCCGTGTIGITMAKHVEKVVGVEMVPEAVEDAKFNAELNGLKNVDFIAGKVEDNIDVFRRENESVVAILDPPRAGVHPSVIKAVRNCDALKRVLFIACDAEAAMNNFISLCRPQSNQWTGKPFYPKRAVAVDLFPHTNHCELLIAFERDSRE</sequence>
<evidence type="ECO:0000256" key="5">
    <source>
        <dbReference type="PROSITE-ProRule" id="PRU01024"/>
    </source>
</evidence>
<feature type="binding site" evidence="5">
    <location>
        <position position="436"/>
    </location>
    <ligand>
        <name>S-adenosyl-L-methionine</name>
        <dbReference type="ChEBI" id="CHEBI:59789"/>
    </ligand>
</feature>
<evidence type="ECO:0000259" key="6">
    <source>
        <dbReference type="PROSITE" id="PS50102"/>
    </source>
</evidence>
<dbReference type="InterPro" id="IPR035979">
    <property type="entry name" value="RBD_domain_sf"/>
</dbReference>
<proteinExistence type="inferred from homology"/>
<dbReference type="InterPro" id="IPR045850">
    <property type="entry name" value="TRM2_met"/>
</dbReference>
<evidence type="ECO:0000256" key="3">
    <source>
        <dbReference type="ARBA" id="ARBA00022691"/>
    </source>
</evidence>
<comment type="similarity">
    <text evidence="5">Belongs to the class I-like SAM-binding methyltransferase superfamily. RNA M5U methyltransferase family.</text>
</comment>
<dbReference type="GO" id="GO:0032259">
    <property type="term" value="P:methylation"/>
    <property type="evidence" value="ECO:0007669"/>
    <property type="project" value="UniProtKB-KW"/>
</dbReference>
<dbReference type="InterPro" id="IPR012677">
    <property type="entry name" value="Nucleotide-bd_a/b_plait_sf"/>
</dbReference>
<dbReference type="SMART" id="SM00360">
    <property type="entry name" value="RRM"/>
    <property type="match status" value="1"/>
</dbReference>
<feature type="binding site" evidence="5">
    <location>
        <position position="483"/>
    </location>
    <ligand>
        <name>S-adenosyl-L-methionine</name>
        <dbReference type="ChEBI" id="CHEBI:59789"/>
    </ligand>
</feature>
<dbReference type="EMBL" id="CAJVPI010001924">
    <property type="protein sequence ID" value="CAG8630848.1"/>
    <property type="molecule type" value="Genomic_DNA"/>
</dbReference>
<dbReference type="PANTHER" id="PTHR45904">
    <property type="entry name" value="TRNA (URACIL-5-)-METHYLTRANSFERASE"/>
    <property type="match status" value="1"/>
</dbReference>
<dbReference type="Pfam" id="PF00076">
    <property type="entry name" value="RRM_1"/>
    <property type="match status" value="1"/>
</dbReference>
<feature type="non-terminal residue" evidence="7">
    <location>
        <position position="565"/>
    </location>
</feature>
<keyword evidence="4" id="KW-0694">RNA-binding</keyword>
<evidence type="ECO:0000313" key="8">
    <source>
        <dbReference type="Proteomes" id="UP000789739"/>
    </source>
</evidence>
<evidence type="ECO:0000256" key="1">
    <source>
        <dbReference type="ARBA" id="ARBA00022603"/>
    </source>
</evidence>
<dbReference type="OrthoDB" id="10250660at2759"/>
<dbReference type="GO" id="GO:0006396">
    <property type="term" value="P:RNA processing"/>
    <property type="evidence" value="ECO:0007669"/>
    <property type="project" value="InterPro"/>
</dbReference>
<gene>
    <name evidence="7" type="ORF">PBRASI_LOCUS9243</name>
</gene>
<feature type="binding site" evidence="5">
    <location>
        <position position="385"/>
    </location>
    <ligand>
        <name>S-adenosyl-L-methionine</name>
        <dbReference type="ChEBI" id="CHEBI:59789"/>
    </ligand>
</feature>
<organism evidence="7 8">
    <name type="scientific">Paraglomus brasilianum</name>
    <dbReference type="NCBI Taxonomy" id="144538"/>
    <lineage>
        <taxon>Eukaryota</taxon>
        <taxon>Fungi</taxon>
        <taxon>Fungi incertae sedis</taxon>
        <taxon>Mucoromycota</taxon>
        <taxon>Glomeromycotina</taxon>
        <taxon>Glomeromycetes</taxon>
        <taxon>Paraglomerales</taxon>
        <taxon>Paraglomeraceae</taxon>
        <taxon>Paraglomus</taxon>
    </lineage>
</organism>
<evidence type="ECO:0000256" key="2">
    <source>
        <dbReference type="ARBA" id="ARBA00022679"/>
    </source>
</evidence>
<accession>A0A9N9D8I6</accession>
<comment type="caution">
    <text evidence="7">The sequence shown here is derived from an EMBL/GenBank/DDBJ whole genome shotgun (WGS) entry which is preliminary data.</text>
</comment>
<dbReference type="AlphaFoldDB" id="A0A9N9D8I6"/>
<dbReference type="Gene3D" id="3.40.50.150">
    <property type="entry name" value="Vaccinia Virus protein VP39"/>
    <property type="match status" value="1"/>
</dbReference>
<keyword evidence="2 5" id="KW-0808">Transferase</keyword>
<dbReference type="SUPFAM" id="SSF54928">
    <property type="entry name" value="RNA-binding domain, RBD"/>
    <property type="match status" value="1"/>
</dbReference>
<dbReference type="GO" id="GO:0008173">
    <property type="term" value="F:RNA methyltransferase activity"/>
    <property type="evidence" value="ECO:0007669"/>
    <property type="project" value="InterPro"/>
</dbReference>